<sequence>MKQKIAEIKVEVNDVITPLSCSSMIIEFIKYIIYQKQLIPYPYERLKMCVSERKKQLSAFQNPEEKVDNRKESLASRKYFKETTTAHDSLENIFKIITDELTNFTYDHLEEVVLLLGSSFTNPQDVFRICIPRLNYAHSSKYSTRKNWRNLFRTIINSEKFNDIVCGDCCTSSMRILLKMKPTDALAKSDLIIPRAEFKLPTRGNQAVITFCPATESEAEGTSNGLCSCGRFSIFQDGEGTPQNKAAKKCCHLSDDYSLPSSSECSSSSGSLDTLSSGPTDFGRWFQIRDTLKHFGDVTVNNISLTDLWMNPKLTAQ</sequence>
<dbReference type="Gene3D" id="3.30.900.20">
    <property type="match status" value="1"/>
</dbReference>
<dbReference type="PANTHER" id="PTHR15681">
    <property type="entry name" value="MAD2L1-BINDING PROTEIN"/>
    <property type="match status" value="1"/>
</dbReference>
<protein>
    <submittedName>
        <fullName evidence="1">Uncharacterized protein</fullName>
    </submittedName>
</protein>
<evidence type="ECO:0000313" key="1">
    <source>
        <dbReference type="EMBL" id="KAK7575934.1"/>
    </source>
</evidence>
<evidence type="ECO:0000313" key="2">
    <source>
        <dbReference type="Proteomes" id="UP001367676"/>
    </source>
</evidence>
<gene>
    <name evidence="1" type="ORF">V9T40_012220</name>
</gene>
<comment type="caution">
    <text evidence="1">The sequence shown here is derived from an EMBL/GenBank/DDBJ whole genome shotgun (WGS) entry which is preliminary data.</text>
</comment>
<keyword evidence="2" id="KW-1185">Reference proteome</keyword>
<dbReference type="AlphaFoldDB" id="A0AAN9T896"/>
<proteinExistence type="predicted"/>
<dbReference type="PANTHER" id="PTHR15681:SF1">
    <property type="entry name" value="MAD2L1-BINDING PROTEIN"/>
    <property type="match status" value="1"/>
</dbReference>
<organism evidence="1 2">
    <name type="scientific">Parthenolecanium corni</name>
    <dbReference type="NCBI Taxonomy" id="536013"/>
    <lineage>
        <taxon>Eukaryota</taxon>
        <taxon>Metazoa</taxon>
        <taxon>Ecdysozoa</taxon>
        <taxon>Arthropoda</taxon>
        <taxon>Hexapoda</taxon>
        <taxon>Insecta</taxon>
        <taxon>Pterygota</taxon>
        <taxon>Neoptera</taxon>
        <taxon>Paraneoptera</taxon>
        <taxon>Hemiptera</taxon>
        <taxon>Sternorrhyncha</taxon>
        <taxon>Coccoidea</taxon>
        <taxon>Coccidae</taxon>
        <taxon>Parthenolecanium</taxon>
    </lineage>
</organism>
<dbReference type="EMBL" id="JBBCAQ010000036">
    <property type="protein sequence ID" value="KAK7575934.1"/>
    <property type="molecule type" value="Genomic_DNA"/>
</dbReference>
<dbReference type="GO" id="GO:0007096">
    <property type="term" value="P:regulation of exit from mitosis"/>
    <property type="evidence" value="ECO:0007669"/>
    <property type="project" value="InterPro"/>
</dbReference>
<dbReference type="Pfam" id="PF06581">
    <property type="entry name" value="p31comet"/>
    <property type="match status" value="1"/>
</dbReference>
<accession>A0AAN9T896</accession>
<name>A0AAN9T896_9HEMI</name>
<dbReference type="InterPro" id="IPR053729">
    <property type="entry name" value="MAD2L1BP_domain_sf"/>
</dbReference>
<dbReference type="Proteomes" id="UP001367676">
    <property type="component" value="Unassembled WGS sequence"/>
</dbReference>
<reference evidence="1 2" key="1">
    <citation type="submission" date="2024-03" db="EMBL/GenBank/DDBJ databases">
        <title>Adaptation during the transition from Ophiocordyceps entomopathogen to insect associate is accompanied by gene loss and intensified selection.</title>
        <authorList>
            <person name="Ward C.M."/>
            <person name="Onetto C.A."/>
            <person name="Borneman A.R."/>
        </authorList>
    </citation>
    <scope>NUCLEOTIDE SEQUENCE [LARGE SCALE GENOMIC DNA]</scope>
    <source>
        <strain evidence="1">AWRI1</strain>
        <tissue evidence="1">Single Adult Female</tissue>
    </source>
</reference>
<dbReference type="InterPro" id="IPR009511">
    <property type="entry name" value="MAD1/Cdc20-bound-Mad2-bd"/>
</dbReference>
<dbReference type="GO" id="GO:0005634">
    <property type="term" value="C:nucleus"/>
    <property type="evidence" value="ECO:0007669"/>
    <property type="project" value="InterPro"/>
</dbReference>